<gene>
    <name evidence="1" type="ORF">mPipKuh1_010769</name>
</gene>
<organism evidence="1 2">
    <name type="scientific">Pipistrellus kuhlii</name>
    <name type="common">Kuhl's pipistrelle</name>
    <dbReference type="NCBI Taxonomy" id="59472"/>
    <lineage>
        <taxon>Eukaryota</taxon>
        <taxon>Metazoa</taxon>
        <taxon>Chordata</taxon>
        <taxon>Craniata</taxon>
        <taxon>Vertebrata</taxon>
        <taxon>Euteleostomi</taxon>
        <taxon>Mammalia</taxon>
        <taxon>Eutheria</taxon>
        <taxon>Laurasiatheria</taxon>
        <taxon>Chiroptera</taxon>
        <taxon>Yangochiroptera</taxon>
        <taxon>Vespertilionidae</taxon>
        <taxon>Pipistrellus</taxon>
    </lineage>
</organism>
<comment type="caution">
    <text evidence="1">The sequence shown here is derived from an EMBL/GenBank/DDBJ whole genome shotgun (WGS) entry which is preliminary data.</text>
</comment>
<evidence type="ECO:0000313" key="1">
    <source>
        <dbReference type="EMBL" id="KAF6343050.1"/>
    </source>
</evidence>
<proteinExistence type="predicted"/>
<keyword evidence="2" id="KW-1185">Reference proteome</keyword>
<sequence length="146" mass="16564">MPLGRLLLLPRAPGDPKTLPRPSHQPLSWSWCAGVFVLCLDPRDVQFFPVEVDHWGLSSSKNQPVSCKQRSWLTASVGVFRTHPSSESRLPPAGTRWPRSSRFTSLNPPFLSYFTATASWLLSRRQPLSYVLSWQALVCSYNKPVW</sequence>
<accession>A0A7J7X0Y9</accession>
<reference evidence="1 2" key="1">
    <citation type="journal article" date="2020" name="Nature">
        <title>Six reference-quality genomes reveal evolution of bat adaptations.</title>
        <authorList>
            <person name="Jebb D."/>
            <person name="Huang Z."/>
            <person name="Pippel M."/>
            <person name="Hughes G.M."/>
            <person name="Lavrichenko K."/>
            <person name="Devanna P."/>
            <person name="Winkler S."/>
            <person name="Jermiin L.S."/>
            <person name="Skirmuntt E.C."/>
            <person name="Katzourakis A."/>
            <person name="Burkitt-Gray L."/>
            <person name="Ray D.A."/>
            <person name="Sullivan K.A.M."/>
            <person name="Roscito J.G."/>
            <person name="Kirilenko B.M."/>
            <person name="Davalos L.M."/>
            <person name="Corthals A.P."/>
            <person name="Power M.L."/>
            <person name="Jones G."/>
            <person name="Ransome R.D."/>
            <person name="Dechmann D.K.N."/>
            <person name="Locatelli A.G."/>
            <person name="Puechmaille S.J."/>
            <person name="Fedrigo O."/>
            <person name="Jarvis E.D."/>
            <person name="Hiller M."/>
            <person name="Vernes S.C."/>
            <person name="Myers E.W."/>
            <person name="Teeling E.C."/>
        </authorList>
    </citation>
    <scope>NUCLEOTIDE SEQUENCE [LARGE SCALE GENOMIC DNA]</scope>
    <source>
        <strain evidence="1">MPipKuh1</strain>
        <tissue evidence="1">Flight muscle</tissue>
    </source>
</reference>
<name>A0A7J7X0Y9_PIPKU</name>
<evidence type="ECO:0000313" key="2">
    <source>
        <dbReference type="Proteomes" id="UP000558488"/>
    </source>
</evidence>
<dbReference type="Proteomes" id="UP000558488">
    <property type="component" value="Unassembled WGS sequence"/>
</dbReference>
<dbReference type="EMBL" id="JACAGB010000009">
    <property type="protein sequence ID" value="KAF6343050.1"/>
    <property type="molecule type" value="Genomic_DNA"/>
</dbReference>
<dbReference type="AlphaFoldDB" id="A0A7J7X0Y9"/>
<protein>
    <submittedName>
        <fullName evidence="1">Uncharacterized protein</fullName>
    </submittedName>
</protein>